<dbReference type="InterPro" id="IPR003660">
    <property type="entry name" value="HAMP_dom"/>
</dbReference>
<comment type="subcellular location">
    <subcellularLocation>
        <location evidence="1">Cell membrane</location>
        <topology evidence="1">Multi-pass membrane protein</topology>
    </subcellularLocation>
</comment>
<dbReference type="Proteomes" id="UP000256329">
    <property type="component" value="Unassembled WGS sequence"/>
</dbReference>
<keyword evidence="6 11" id="KW-0472">Membrane</keyword>
<feature type="coiled-coil region" evidence="10">
    <location>
        <begin position="49"/>
        <end position="111"/>
    </location>
</feature>
<keyword evidence="4 11" id="KW-0812">Transmembrane</keyword>
<evidence type="ECO:0000259" key="13">
    <source>
        <dbReference type="PROSITE" id="PS50885"/>
    </source>
</evidence>
<keyword evidence="15" id="KW-1185">Reference proteome</keyword>
<dbReference type="PANTHER" id="PTHR32089:SF112">
    <property type="entry name" value="LYSOZYME-LIKE PROTEIN-RELATED"/>
    <property type="match status" value="1"/>
</dbReference>
<comment type="similarity">
    <text evidence="8">Belongs to the methyl-accepting chemotaxis (MCP) protein family.</text>
</comment>
<dbReference type="PANTHER" id="PTHR32089">
    <property type="entry name" value="METHYL-ACCEPTING CHEMOTAXIS PROTEIN MCPB"/>
    <property type="match status" value="1"/>
</dbReference>
<evidence type="ECO:0000256" key="10">
    <source>
        <dbReference type="SAM" id="Coils"/>
    </source>
</evidence>
<dbReference type="GO" id="GO:0004888">
    <property type="term" value="F:transmembrane signaling receptor activity"/>
    <property type="evidence" value="ECO:0007669"/>
    <property type="project" value="InterPro"/>
</dbReference>
<keyword evidence="5 11" id="KW-1133">Transmembrane helix</keyword>
<keyword evidence="2" id="KW-1003">Cell membrane</keyword>
<evidence type="ECO:0000313" key="14">
    <source>
        <dbReference type="EMBL" id="RDV84480.1"/>
    </source>
</evidence>
<evidence type="ECO:0000256" key="7">
    <source>
        <dbReference type="ARBA" id="ARBA00023224"/>
    </source>
</evidence>
<dbReference type="SUPFAM" id="SSF103190">
    <property type="entry name" value="Sensory domain-like"/>
    <property type="match status" value="1"/>
</dbReference>
<dbReference type="CDD" id="cd12914">
    <property type="entry name" value="PDC1_DGC_like"/>
    <property type="match status" value="1"/>
</dbReference>
<protein>
    <submittedName>
        <fullName evidence="14">Methyl-accepting chemotaxis protein</fullName>
    </submittedName>
</protein>
<dbReference type="InterPro" id="IPR004090">
    <property type="entry name" value="Chemotax_Me-accpt_rcpt"/>
</dbReference>
<keyword evidence="3" id="KW-0145">Chemotaxis</keyword>
<evidence type="ECO:0000259" key="12">
    <source>
        <dbReference type="PROSITE" id="PS50111"/>
    </source>
</evidence>
<dbReference type="Gene3D" id="3.30.450.20">
    <property type="entry name" value="PAS domain"/>
    <property type="match status" value="1"/>
</dbReference>
<dbReference type="PROSITE" id="PS51257">
    <property type="entry name" value="PROKAR_LIPOPROTEIN"/>
    <property type="match status" value="1"/>
</dbReference>
<gene>
    <name evidence="14" type="ORF">DXX99_00005</name>
</gene>
<keyword evidence="7 9" id="KW-0807">Transducer</keyword>
<name>A0A3D8P560_9THEO</name>
<dbReference type="GO" id="GO:0005886">
    <property type="term" value="C:plasma membrane"/>
    <property type="evidence" value="ECO:0007669"/>
    <property type="project" value="UniProtKB-SubCell"/>
</dbReference>
<dbReference type="Pfam" id="PF00015">
    <property type="entry name" value="MCPsignal"/>
    <property type="match status" value="1"/>
</dbReference>
<evidence type="ECO:0000256" key="11">
    <source>
        <dbReference type="SAM" id="Phobius"/>
    </source>
</evidence>
<dbReference type="PROSITE" id="PS50111">
    <property type="entry name" value="CHEMOTAXIS_TRANSDUC_2"/>
    <property type="match status" value="1"/>
</dbReference>
<feature type="domain" description="HAMP" evidence="13">
    <location>
        <begin position="322"/>
        <end position="377"/>
    </location>
</feature>
<evidence type="ECO:0000256" key="4">
    <source>
        <dbReference type="ARBA" id="ARBA00022692"/>
    </source>
</evidence>
<dbReference type="Pfam" id="PF00672">
    <property type="entry name" value="HAMP"/>
    <property type="match status" value="1"/>
</dbReference>
<accession>A0A3D8P560</accession>
<dbReference type="CDD" id="cd12912">
    <property type="entry name" value="PDC2_MCP_like"/>
    <property type="match status" value="1"/>
</dbReference>
<evidence type="ECO:0000256" key="3">
    <source>
        <dbReference type="ARBA" id="ARBA00022500"/>
    </source>
</evidence>
<dbReference type="PROSITE" id="PS50885">
    <property type="entry name" value="HAMP"/>
    <property type="match status" value="1"/>
</dbReference>
<organism evidence="14 15">
    <name type="scientific">Ammonifex thiophilus</name>
    <dbReference type="NCBI Taxonomy" id="444093"/>
    <lineage>
        <taxon>Bacteria</taxon>
        <taxon>Bacillati</taxon>
        <taxon>Bacillota</taxon>
        <taxon>Clostridia</taxon>
        <taxon>Thermoanaerobacterales</taxon>
        <taxon>Thermoanaerobacteraceae</taxon>
        <taxon>Ammonifex</taxon>
    </lineage>
</organism>
<dbReference type="InterPro" id="IPR004089">
    <property type="entry name" value="MCPsignal_dom"/>
</dbReference>
<evidence type="ECO:0000256" key="8">
    <source>
        <dbReference type="ARBA" id="ARBA00029447"/>
    </source>
</evidence>
<dbReference type="AlphaFoldDB" id="A0A3D8P560"/>
<dbReference type="SMART" id="SM00283">
    <property type="entry name" value="MA"/>
    <property type="match status" value="1"/>
</dbReference>
<keyword evidence="10" id="KW-0175">Coiled coil</keyword>
<dbReference type="OrthoDB" id="597657at2"/>
<evidence type="ECO:0000313" key="15">
    <source>
        <dbReference type="Proteomes" id="UP000256329"/>
    </source>
</evidence>
<evidence type="ECO:0000256" key="5">
    <source>
        <dbReference type="ARBA" id="ARBA00022989"/>
    </source>
</evidence>
<sequence length="640" mass="69136">MKGLKLEALRGSLRTKMTVLFGLIVFLGCLALAYASWRQASKALEAQILEALQKTAKQAAETVDTQLQAQMRLVEDIANRNIIRGRSGDRASTLEEKLALLREELERSKRLGFKRMAIIDKEGNAIYQDGSRVYLGDREYFKKALAGQTNVSTTVISKVDQTAVFPIAAPIRSYQTGEIEGVLLATLDAEKFNAFVSSINYGRTGYGFMLDSTGKIIAHKDRKLVLEQANFIEKAKTDSSLASLAAVHSRMARGEEGVGLYTYQGVEKYLGFAPIKTTGWSIGINVPAEEVLEKTAGLTHAVIWISALIIGLVLALTWFFARNITAGVAVTAKHLGLLAEGDFTAEVPEKYLRAQDEIGRMAQALKTLQAKMRPLLSQLKSDVKTLAASSEALSATSEEIASSSSEVAKAIQQAASSLERINTELGQTKASSEETARLAQAGKQELDELIASIGKVREAFGVVAQKLASLKNSVGQAGNILEVINEIADQTNLLALNAAIEAARAGEAGRGFAVVAEEVRKLAEQSRASSDKIRELLRHINEETGAVVATSEDVARQIANQLENVEHTIKDFDEILGAVESMVPMIEASHRETEAISASAEEVSASAEELSASTQEIAASAQQVLEVAKRVEDQVARFKV</sequence>
<comment type="caution">
    <text evidence="14">The sequence shown here is derived from an EMBL/GenBank/DDBJ whole genome shotgun (WGS) entry which is preliminary data.</text>
</comment>
<feature type="domain" description="Methyl-accepting transducer" evidence="12">
    <location>
        <begin position="375"/>
        <end position="618"/>
    </location>
</feature>
<dbReference type="InterPro" id="IPR033479">
    <property type="entry name" value="dCache_1"/>
</dbReference>
<evidence type="ECO:0000256" key="9">
    <source>
        <dbReference type="PROSITE-ProRule" id="PRU00284"/>
    </source>
</evidence>
<dbReference type="SMART" id="SM00304">
    <property type="entry name" value="HAMP"/>
    <property type="match status" value="1"/>
</dbReference>
<dbReference type="GO" id="GO:0006935">
    <property type="term" value="P:chemotaxis"/>
    <property type="evidence" value="ECO:0007669"/>
    <property type="project" value="UniProtKB-KW"/>
</dbReference>
<evidence type="ECO:0000256" key="2">
    <source>
        <dbReference type="ARBA" id="ARBA00022475"/>
    </source>
</evidence>
<feature type="transmembrane region" description="Helical" evidence="11">
    <location>
        <begin position="301"/>
        <end position="321"/>
    </location>
</feature>
<dbReference type="InterPro" id="IPR029151">
    <property type="entry name" value="Sensor-like_sf"/>
</dbReference>
<dbReference type="Pfam" id="PF02743">
    <property type="entry name" value="dCache_1"/>
    <property type="match status" value="1"/>
</dbReference>
<evidence type="ECO:0000256" key="1">
    <source>
        <dbReference type="ARBA" id="ARBA00004651"/>
    </source>
</evidence>
<dbReference type="Gene3D" id="1.10.287.950">
    <property type="entry name" value="Methyl-accepting chemotaxis protein"/>
    <property type="match status" value="1"/>
</dbReference>
<proteinExistence type="inferred from homology"/>
<evidence type="ECO:0000256" key="6">
    <source>
        <dbReference type="ARBA" id="ARBA00023136"/>
    </source>
</evidence>
<dbReference type="GO" id="GO:0007165">
    <property type="term" value="P:signal transduction"/>
    <property type="evidence" value="ECO:0007669"/>
    <property type="project" value="UniProtKB-KW"/>
</dbReference>
<dbReference type="CDD" id="cd11386">
    <property type="entry name" value="MCP_signal"/>
    <property type="match status" value="1"/>
</dbReference>
<reference evidence="14 15" key="1">
    <citation type="submission" date="2018-08" db="EMBL/GenBank/DDBJ databases">
        <title>Form III RuBisCO-mediated autotrophy in Thermodesulfobium bacteria.</title>
        <authorList>
            <person name="Toshchakov S.V."/>
            <person name="Kublanov I.V."/>
            <person name="Frolov E."/>
            <person name="Bonch-Osmolovskaya E.A."/>
            <person name="Tourova T.P."/>
            <person name="Chernych N.A."/>
            <person name="Lebedinsky A.V."/>
        </authorList>
    </citation>
    <scope>NUCLEOTIDE SEQUENCE [LARGE SCALE GENOMIC DNA]</scope>
    <source>
        <strain evidence="14 15">SR</strain>
    </source>
</reference>
<dbReference type="EMBL" id="QSLN01000001">
    <property type="protein sequence ID" value="RDV84480.1"/>
    <property type="molecule type" value="Genomic_DNA"/>
</dbReference>
<dbReference type="SUPFAM" id="SSF58104">
    <property type="entry name" value="Methyl-accepting chemotaxis protein (MCP) signaling domain"/>
    <property type="match status" value="1"/>
</dbReference>
<dbReference type="PRINTS" id="PR00260">
    <property type="entry name" value="CHEMTRNSDUCR"/>
</dbReference>